<dbReference type="EMBL" id="CP029479">
    <property type="protein sequence ID" value="AWM78758.1"/>
    <property type="molecule type" value="Genomic_DNA"/>
</dbReference>
<dbReference type="Pfam" id="PF00551">
    <property type="entry name" value="Formyl_trans_N"/>
    <property type="match status" value="1"/>
</dbReference>
<dbReference type="AlphaFoldDB" id="A0A2Z3I4Y2"/>
<dbReference type="OrthoDB" id="9806170at2"/>
<reference evidence="7" key="1">
    <citation type="submission" date="2018-05" db="EMBL/GenBank/DDBJ databases">
        <title>Genome sequencing of Phenylobacterium sp. HYN0004.</title>
        <authorList>
            <person name="Yi H."/>
            <person name="Baek C."/>
        </authorList>
    </citation>
    <scope>NUCLEOTIDE SEQUENCE [LARGE SCALE GENOMIC DNA]</scope>
    <source>
        <strain evidence="7">HYN0004</strain>
    </source>
</reference>
<dbReference type="Proteomes" id="UP000247763">
    <property type="component" value="Chromosome"/>
</dbReference>
<name>A0A2Z3I4Y2_9CAUL</name>
<dbReference type="GO" id="GO:0006189">
    <property type="term" value="P:'de novo' IMP biosynthetic process"/>
    <property type="evidence" value="ECO:0007669"/>
    <property type="project" value="TreeGrafter"/>
</dbReference>
<organism evidence="6 7">
    <name type="scientific">Phenylobacterium parvum</name>
    <dbReference type="NCBI Taxonomy" id="2201350"/>
    <lineage>
        <taxon>Bacteria</taxon>
        <taxon>Pseudomonadati</taxon>
        <taxon>Pseudomonadota</taxon>
        <taxon>Alphaproteobacteria</taxon>
        <taxon>Caulobacterales</taxon>
        <taxon>Caulobacteraceae</taxon>
        <taxon>Phenylobacterium</taxon>
    </lineage>
</organism>
<dbReference type="GO" id="GO:0005829">
    <property type="term" value="C:cytosol"/>
    <property type="evidence" value="ECO:0007669"/>
    <property type="project" value="TreeGrafter"/>
</dbReference>
<sequence length="198" mass="20690">MKLAFLASRNGSAFRAAVEAVGRGRLAADVVLLASNTAKAPALDFARERGVPCKVIPTAADPAAGDRALADALAASGADWVVLSGYLRRIGPAVLARFPDRILNIHPGPLPAFGGEGMYGRRVHEAVIAAGVPASEVTIHLVDGEYDHGRVLGRWPVPVAAGDTPEALEQRVTALEPEVMTRTLIALAEGRLEGFQAS</sequence>
<evidence type="ECO:0000256" key="3">
    <source>
        <dbReference type="ARBA" id="ARBA00022679"/>
    </source>
</evidence>
<dbReference type="EC" id="2.1.2.2" evidence="2"/>
<dbReference type="PANTHER" id="PTHR43369">
    <property type="entry name" value="PHOSPHORIBOSYLGLYCINAMIDE FORMYLTRANSFERASE"/>
    <property type="match status" value="1"/>
</dbReference>
<evidence type="ECO:0000313" key="6">
    <source>
        <dbReference type="EMBL" id="AWM78758.1"/>
    </source>
</evidence>
<evidence type="ECO:0000256" key="4">
    <source>
        <dbReference type="ARBA" id="ARBA00022755"/>
    </source>
</evidence>
<gene>
    <name evidence="6" type="ORF">HYN04_06655</name>
</gene>
<accession>A0A2Z3I4Y2</accession>
<evidence type="ECO:0000256" key="2">
    <source>
        <dbReference type="ARBA" id="ARBA00012254"/>
    </source>
</evidence>
<dbReference type="Gene3D" id="3.40.50.170">
    <property type="entry name" value="Formyl transferase, N-terminal domain"/>
    <property type="match status" value="1"/>
</dbReference>
<dbReference type="PANTHER" id="PTHR43369:SF2">
    <property type="entry name" value="PHOSPHORIBOSYLGLYCINAMIDE FORMYLTRANSFERASE"/>
    <property type="match status" value="1"/>
</dbReference>
<proteinExistence type="predicted"/>
<feature type="domain" description="Formyl transferase N-terminal" evidence="5">
    <location>
        <begin position="1"/>
        <end position="183"/>
    </location>
</feature>
<evidence type="ECO:0000256" key="1">
    <source>
        <dbReference type="ARBA" id="ARBA00005054"/>
    </source>
</evidence>
<keyword evidence="3 6" id="KW-0808">Transferase</keyword>
<comment type="pathway">
    <text evidence="1">Purine metabolism; IMP biosynthesis via de novo pathway; N(2)-formyl-N(1)-(5-phospho-D-ribosyl)glycinamide from N(1)-(5-phospho-D-ribosyl)glycinamide (10-formyl THF route): step 1/1.</text>
</comment>
<dbReference type="InterPro" id="IPR036477">
    <property type="entry name" value="Formyl_transf_N_sf"/>
</dbReference>
<dbReference type="InterPro" id="IPR002376">
    <property type="entry name" value="Formyl_transf_N"/>
</dbReference>
<protein>
    <recommendedName>
        <fullName evidence="2">phosphoribosylglycinamide formyltransferase 1</fullName>
        <ecNumber evidence="2">2.1.2.2</ecNumber>
    </recommendedName>
</protein>
<dbReference type="SUPFAM" id="SSF53328">
    <property type="entry name" value="Formyltransferase"/>
    <property type="match status" value="1"/>
</dbReference>
<evidence type="ECO:0000259" key="5">
    <source>
        <dbReference type="Pfam" id="PF00551"/>
    </source>
</evidence>
<dbReference type="GO" id="GO:0004644">
    <property type="term" value="F:phosphoribosylglycinamide formyltransferase activity"/>
    <property type="evidence" value="ECO:0007669"/>
    <property type="project" value="UniProtKB-EC"/>
</dbReference>
<evidence type="ECO:0000313" key="7">
    <source>
        <dbReference type="Proteomes" id="UP000247763"/>
    </source>
</evidence>
<keyword evidence="4" id="KW-0658">Purine biosynthesis</keyword>
<keyword evidence="7" id="KW-1185">Reference proteome</keyword>
<dbReference type="KEGG" id="phb:HYN04_06655"/>